<evidence type="ECO:0000256" key="1">
    <source>
        <dbReference type="ARBA" id="ARBA00022723"/>
    </source>
</evidence>
<evidence type="ECO:0000256" key="2">
    <source>
        <dbReference type="ARBA" id="ARBA00022763"/>
    </source>
</evidence>
<dbReference type="CDD" id="cd01025">
    <property type="entry name" value="TOPRIM_recR"/>
    <property type="match status" value="1"/>
</dbReference>
<evidence type="ECO:0000256" key="5">
    <source>
        <dbReference type="ARBA" id="ARBA00023172"/>
    </source>
</evidence>
<dbReference type="SMART" id="SM00493">
    <property type="entry name" value="TOPRIM"/>
    <property type="match status" value="1"/>
</dbReference>
<evidence type="ECO:0000256" key="3">
    <source>
        <dbReference type="ARBA" id="ARBA00022771"/>
    </source>
</evidence>
<name>A0A523QGZ0_UNCAE</name>
<gene>
    <name evidence="7 9" type="primary">recR</name>
    <name evidence="9" type="ORF">E3J95_06025</name>
</gene>
<sequence>MYSVKSIDKLIKEFSNLPGIGEKSAQRMAFFISRTSKEYAKRLIEAIREVMEKVKYCSICGSVTQTDPCPICQDKTRDTSIICVVEEPWDIFVFEKAGKFKGLYHVLGGAISPTKGMNPQDLNIRGLMQRVRTNRIREVILATDPNTDGQATALYIAKLLKKRGIRVTRLGMGLPVGGDLEFADEDTLSHALNGRRTM</sequence>
<dbReference type="InterPro" id="IPR000093">
    <property type="entry name" value="DNA_Rcmb_RecR"/>
</dbReference>
<comment type="similarity">
    <text evidence="7">Belongs to the RecR family.</text>
</comment>
<dbReference type="Gene3D" id="3.30.60.80">
    <property type="match status" value="1"/>
</dbReference>
<evidence type="ECO:0000259" key="8">
    <source>
        <dbReference type="PROSITE" id="PS50880"/>
    </source>
</evidence>
<dbReference type="GO" id="GO:0006281">
    <property type="term" value="P:DNA repair"/>
    <property type="evidence" value="ECO:0007669"/>
    <property type="project" value="UniProtKB-UniRule"/>
</dbReference>
<dbReference type="EMBL" id="SOKU01000294">
    <property type="protein sequence ID" value="TES84749.1"/>
    <property type="molecule type" value="Genomic_DNA"/>
</dbReference>
<keyword evidence="3 7" id="KW-0863">Zinc-finger</keyword>
<dbReference type="Gene3D" id="6.10.250.240">
    <property type="match status" value="1"/>
</dbReference>
<dbReference type="PROSITE" id="PS01300">
    <property type="entry name" value="RECR"/>
    <property type="match status" value="1"/>
</dbReference>
<dbReference type="Pfam" id="PF21175">
    <property type="entry name" value="RecR_C"/>
    <property type="match status" value="1"/>
</dbReference>
<protein>
    <recommendedName>
        <fullName evidence="7">Recombination protein RecR</fullName>
    </recommendedName>
</protein>
<dbReference type="InterPro" id="IPR034137">
    <property type="entry name" value="TOPRIM_RecR"/>
</dbReference>
<evidence type="ECO:0000313" key="9">
    <source>
        <dbReference type="EMBL" id="TES84749.1"/>
    </source>
</evidence>
<dbReference type="InterPro" id="IPR006171">
    <property type="entry name" value="TOPRIM_dom"/>
</dbReference>
<dbReference type="InterPro" id="IPR023627">
    <property type="entry name" value="Rcmb_RecR"/>
</dbReference>
<dbReference type="SUPFAM" id="SSF111304">
    <property type="entry name" value="Recombination protein RecR"/>
    <property type="match status" value="1"/>
</dbReference>
<dbReference type="PROSITE" id="PS50880">
    <property type="entry name" value="TOPRIM"/>
    <property type="match status" value="1"/>
</dbReference>
<evidence type="ECO:0000256" key="6">
    <source>
        <dbReference type="ARBA" id="ARBA00023204"/>
    </source>
</evidence>
<dbReference type="PANTHER" id="PTHR30446:SF0">
    <property type="entry name" value="RECOMBINATION PROTEIN RECR"/>
    <property type="match status" value="1"/>
</dbReference>
<dbReference type="Proteomes" id="UP000320781">
    <property type="component" value="Unassembled WGS sequence"/>
</dbReference>
<feature type="domain" description="Toprim" evidence="8">
    <location>
        <begin position="80"/>
        <end position="175"/>
    </location>
</feature>
<keyword evidence="5 7" id="KW-0233">DNA recombination</keyword>
<proteinExistence type="inferred from homology"/>
<dbReference type="InterPro" id="IPR015967">
    <property type="entry name" value="Rcmb_RecR_Znf"/>
</dbReference>
<evidence type="ECO:0000313" key="10">
    <source>
        <dbReference type="Proteomes" id="UP000320781"/>
    </source>
</evidence>
<keyword evidence="6 7" id="KW-0234">DNA repair</keyword>
<reference evidence="9 10" key="1">
    <citation type="submission" date="2019-03" db="EMBL/GenBank/DDBJ databases">
        <title>Metabolic potential of uncultured bacteria and archaea associated with petroleum seepage in deep-sea sediments.</title>
        <authorList>
            <person name="Dong X."/>
            <person name="Hubert C."/>
        </authorList>
    </citation>
    <scope>NUCLEOTIDE SEQUENCE [LARGE SCALE GENOMIC DNA]</scope>
    <source>
        <strain evidence="9">E44_bin92</strain>
    </source>
</reference>
<evidence type="ECO:0000256" key="4">
    <source>
        <dbReference type="ARBA" id="ARBA00022833"/>
    </source>
</evidence>
<dbReference type="GO" id="GO:0003677">
    <property type="term" value="F:DNA binding"/>
    <property type="evidence" value="ECO:0007669"/>
    <property type="project" value="UniProtKB-UniRule"/>
</dbReference>
<dbReference type="PANTHER" id="PTHR30446">
    <property type="entry name" value="RECOMBINATION PROTEIN RECR"/>
    <property type="match status" value="1"/>
</dbReference>
<organism evidence="9 10">
    <name type="scientific">Aerophobetes bacterium</name>
    <dbReference type="NCBI Taxonomy" id="2030807"/>
    <lineage>
        <taxon>Bacteria</taxon>
        <taxon>Candidatus Aerophobota</taxon>
    </lineage>
</organism>
<dbReference type="NCBIfam" id="TIGR00615">
    <property type="entry name" value="recR"/>
    <property type="match status" value="1"/>
</dbReference>
<evidence type="ECO:0000256" key="7">
    <source>
        <dbReference type="HAMAP-Rule" id="MF_00017"/>
    </source>
</evidence>
<dbReference type="Pfam" id="PF13662">
    <property type="entry name" value="Toprim_4"/>
    <property type="match status" value="1"/>
</dbReference>
<dbReference type="HAMAP" id="MF_00017">
    <property type="entry name" value="RecR"/>
    <property type="match status" value="1"/>
</dbReference>
<feature type="zinc finger region" description="C4-type" evidence="7">
    <location>
        <begin position="57"/>
        <end position="72"/>
    </location>
</feature>
<dbReference type="GO" id="GO:0006310">
    <property type="term" value="P:DNA recombination"/>
    <property type="evidence" value="ECO:0007669"/>
    <property type="project" value="UniProtKB-UniRule"/>
</dbReference>
<dbReference type="AlphaFoldDB" id="A0A523QGZ0"/>
<dbReference type="Gene3D" id="1.10.8.420">
    <property type="entry name" value="RecR Domain 1"/>
    <property type="match status" value="1"/>
</dbReference>
<keyword evidence="2 7" id="KW-0227">DNA damage</keyword>
<dbReference type="Gene3D" id="3.40.1360.10">
    <property type="match status" value="1"/>
</dbReference>
<keyword evidence="4 7" id="KW-0862">Zinc</keyword>
<dbReference type="Pfam" id="PF02132">
    <property type="entry name" value="RecR_ZnF"/>
    <property type="match status" value="1"/>
</dbReference>
<accession>A0A523QGZ0</accession>
<dbReference type="GO" id="GO:0008270">
    <property type="term" value="F:zinc ion binding"/>
    <property type="evidence" value="ECO:0007669"/>
    <property type="project" value="UniProtKB-KW"/>
</dbReference>
<keyword evidence="1 7" id="KW-0479">Metal-binding</keyword>
<dbReference type="Pfam" id="PF21176">
    <property type="entry name" value="RecR_HhH"/>
    <property type="match status" value="1"/>
</dbReference>
<comment type="caution">
    <text evidence="9">The sequence shown here is derived from an EMBL/GenBank/DDBJ whole genome shotgun (WGS) entry which is preliminary data.</text>
</comment>
<comment type="function">
    <text evidence="7">May play a role in DNA repair. It seems to be involved in an RecBC-independent recombinational process of DNA repair. It may act with RecF and RecO.</text>
</comment>